<reference evidence="3" key="1">
    <citation type="submission" date="2014-05" db="EMBL/GenBank/DDBJ databases">
        <title>The transcriptome of the halophilic microalga Tetraselmis sp. GSL018 isolated from the Great Salt Lake, Utah.</title>
        <authorList>
            <person name="Jinkerson R.E."/>
            <person name="D'Adamo S."/>
            <person name="Posewitz M.C."/>
        </authorList>
    </citation>
    <scope>NUCLEOTIDE SEQUENCE</scope>
    <source>
        <strain evidence="3">GSL018</strain>
    </source>
</reference>
<dbReference type="SUPFAM" id="SSF81606">
    <property type="entry name" value="PP2C-like"/>
    <property type="match status" value="1"/>
</dbReference>
<dbReference type="GO" id="GO:0004722">
    <property type="term" value="F:protein serine/threonine phosphatase activity"/>
    <property type="evidence" value="ECO:0007669"/>
    <property type="project" value="InterPro"/>
</dbReference>
<accession>A0A061S3A8</accession>
<dbReference type="CDD" id="cd00143">
    <property type="entry name" value="PP2Cc"/>
    <property type="match status" value="1"/>
</dbReference>
<dbReference type="EMBL" id="GBEZ01008107">
    <property type="protein sequence ID" value="JAC77405.1"/>
    <property type="molecule type" value="Transcribed_RNA"/>
</dbReference>
<dbReference type="PANTHER" id="PTHR47992">
    <property type="entry name" value="PROTEIN PHOSPHATASE"/>
    <property type="match status" value="1"/>
</dbReference>
<evidence type="ECO:0000313" key="3">
    <source>
        <dbReference type="EMBL" id="JAC77405.1"/>
    </source>
</evidence>
<proteinExistence type="predicted"/>
<dbReference type="InterPro" id="IPR015655">
    <property type="entry name" value="PP2C"/>
</dbReference>
<dbReference type="InterPro" id="IPR036457">
    <property type="entry name" value="PPM-type-like_dom_sf"/>
</dbReference>
<gene>
    <name evidence="3" type="ORF">TSPGSL018_17782</name>
</gene>
<name>A0A061S3A8_9CHLO</name>
<feature type="region of interest" description="Disordered" evidence="1">
    <location>
        <begin position="158"/>
        <end position="207"/>
    </location>
</feature>
<dbReference type="SMART" id="SM00332">
    <property type="entry name" value="PP2Cc"/>
    <property type="match status" value="1"/>
</dbReference>
<evidence type="ECO:0000256" key="1">
    <source>
        <dbReference type="SAM" id="MobiDB-lite"/>
    </source>
</evidence>
<dbReference type="AlphaFoldDB" id="A0A061S3A8"/>
<feature type="region of interest" description="Disordered" evidence="1">
    <location>
        <begin position="1"/>
        <end position="67"/>
    </location>
</feature>
<feature type="compositionally biased region" description="Polar residues" evidence="1">
    <location>
        <begin position="18"/>
        <end position="58"/>
    </location>
</feature>
<protein>
    <submittedName>
        <fullName evidence="3">Protein phosphatase</fullName>
    </submittedName>
</protein>
<dbReference type="Gene3D" id="3.60.40.10">
    <property type="entry name" value="PPM-type phosphatase domain"/>
    <property type="match status" value="1"/>
</dbReference>
<sequence length="547" mass="58888">MGCISSKDSAADTDHSLPTRTPAQKGNSSAAGPTERLSSTQLSNRGKANGQCHETNSRPAGEKGVDEERVLDQLRLERLLVADRNGNRSQSFSCPTGYAIQDAVLPSKEKEEAGFVSLAAVQVGLPVEGKPETGGVDKPISLADRDLSIQQHLGRRRSSWAALTGPADRSPVASGRSPRKSAGLPIPEDMQDLHGATDIGIGGRGDNQDSYATSVFRDDRGVETALAAVFDGHGPEGSRCSNLCASKLKETFDEQRDLEVQSAFFAPSTKSVMSGSFTRTVWNQGAQSATSFGSSCSNRGELLKQEFLDREERLLHLLFYSLEERLKEACNTVMSGTTASLCLLKPRKAWMASVGDSTAILISQGQDGEHTATTVTADHRLSNEEEKKRVISAGARVARKGSHKSKGHLRIWLAEMDIPGLMVTRSLGDNVGKSVGVISEPHVTHVFLRPHDRYIVIGTDGLWDALSHEDIIRIVTEAPSSKAASNLLIQEALSSWEAKKADAEQKAGQRIRGMGDNITAVVVNLNKWVPTQNLGPSSKDETTQGDQ</sequence>
<feature type="domain" description="PPM-type phosphatase" evidence="2">
    <location>
        <begin position="193"/>
        <end position="525"/>
    </location>
</feature>
<dbReference type="InterPro" id="IPR001932">
    <property type="entry name" value="PPM-type_phosphatase-like_dom"/>
</dbReference>
<dbReference type="Pfam" id="PF00481">
    <property type="entry name" value="PP2C"/>
    <property type="match status" value="1"/>
</dbReference>
<organism evidence="3">
    <name type="scientific">Tetraselmis sp. GSL018</name>
    <dbReference type="NCBI Taxonomy" id="582737"/>
    <lineage>
        <taxon>Eukaryota</taxon>
        <taxon>Viridiplantae</taxon>
        <taxon>Chlorophyta</taxon>
        <taxon>core chlorophytes</taxon>
        <taxon>Chlorodendrophyceae</taxon>
        <taxon>Chlorodendrales</taxon>
        <taxon>Chlorodendraceae</taxon>
        <taxon>Tetraselmis</taxon>
    </lineage>
</organism>
<dbReference type="PROSITE" id="PS51746">
    <property type="entry name" value="PPM_2"/>
    <property type="match status" value="1"/>
</dbReference>
<evidence type="ECO:0000259" key="2">
    <source>
        <dbReference type="PROSITE" id="PS51746"/>
    </source>
</evidence>